<feature type="domain" description="TonB-dependent receptor-like beta-barrel" evidence="10">
    <location>
        <begin position="264"/>
        <end position="500"/>
    </location>
</feature>
<dbReference type="Proteomes" id="UP000003107">
    <property type="component" value="Unassembled WGS sequence"/>
</dbReference>
<dbReference type="Pfam" id="PF00593">
    <property type="entry name" value="TonB_dep_Rec_b-barrel"/>
    <property type="match status" value="1"/>
</dbReference>
<dbReference type="InterPro" id="IPR039426">
    <property type="entry name" value="TonB-dep_rcpt-like"/>
</dbReference>
<evidence type="ECO:0000313" key="13">
    <source>
        <dbReference type="Proteomes" id="UP000003107"/>
    </source>
</evidence>
<dbReference type="SUPFAM" id="SSF56935">
    <property type="entry name" value="Porins"/>
    <property type="match status" value="1"/>
</dbReference>
<feature type="chain" id="PRO_5002969691" evidence="9">
    <location>
        <begin position="23"/>
        <end position="513"/>
    </location>
</feature>
<comment type="similarity">
    <text evidence="8">Belongs to the TonB-dependent receptor family.</text>
</comment>
<name>C6RF62_9BACT</name>
<keyword evidence="12" id="KW-0675">Receptor</keyword>
<accession>C6RF62</accession>
<evidence type="ECO:0000259" key="11">
    <source>
        <dbReference type="Pfam" id="PF07715"/>
    </source>
</evidence>
<evidence type="ECO:0000259" key="10">
    <source>
        <dbReference type="Pfam" id="PF00593"/>
    </source>
</evidence>
<dbReference type="GeneID" id="60990386"/>
<dbReference type="Pfam" id="PF07715">
    <property type="entry name" value="Plug"/>
    <property type="match status" value="1"/>
</dbReference>
<evidence type="ECO:0000313" key="12">
    <source>
        <dbReference type="EMBL" id="EET79870.1"/>
    </source>
</evidence>
<evidence type="ECO:0000256" key="1">
    <source>
        <dbReference type="ARBA" id="ARBA00004571"/>
    </source>
</evidence>
<dbReference type="InterPro" id="IPR012910">
    <property type="entry name" value="Plug_dom"/>
</dbReference>
<reference evidence="12 13" key="1">
    <citation type="submission" date="2009-07" db="EMBL/GenBank/DDBJ databases">
        <authorList>
            <person name="Madupu R."/>
            <person name="Sebastian Y."/>
            <person name="Durkin A.S."/>
            <person name="Torralba M."/>
            <person name="Methe B."/>
            <person name="Sutton G.G."/>
            <person name="Strausberg R.L."/>
            <person name="Nelson K.E."/>
        </authorList>
    </citation>
    <scope>NUCLEOTIDE SEQUENCE [LARGE SCALE GENOMIC DNA]</scope>
    <source>
        <strain evidence="12 13">RM3277</strain>
    </source>
</reference>
<feature type="domain" description="TonB-dependent receptor plug" evidence="11">
    <location>
        <begin position="64"/>
        <end position="163"/>
    </location>
</feature>
<keyword evidence="9" id="KW-0732">Signal</keyword>
<dbReference type="STRING" id="553219.CAMSH0001_0367"/>
<protein>
    <submittedName>
        <fullName evidence="12">TonB-dependent receptor plug domain protein</fullName>
    </submittedName>
</protein>
<evidence type="ECO:0000256" key="2">
    <source>
        <dbReference type="ARBA" id="ARBA00022448"/>
    </source>
</evidence>
<dbReference type="Gene3D" id="2.170.130.10">
    <property type="entry name" value="TonB-dependent receptor, plug domain"/>
    <property type="match status" value="1"/>
</dbReference>
<gene>
    <name evidence="12" type="ORF">CAMSH0001_0367</name>
</gene>
<evidence type="ECO:0000256" key="5">
    <source>
        <dbReference type="ARBA" id="ARBA00023077"/>
    </source>
</evidence>
<dbReference type="GO" id="GO:0015344">
    <property type="term" value="F:siderophore uptake transmembrane transporter activity"/>
    <property type="evidence" value="ECO:0007669"/>
    <property type="project" value="TreeGrafter"/>
</dbReference>
<keyword evidence="2" id="KW-0813">Transport</keyword>
<evidence type="ECO:0000256" key="6">
    <source>
        <dbReference type="ARBA" id="ARBA00023136"/>
    </source>
</evidence>
<keyword evidence="7" id="KW-0998">Cell outer membrane</keyword>
<dbReference type="InterPro" id="IPR036942">
    <property type="entry name" value="Beta-barrel_TonB_sf"/>
</dbReference>
<keyword evidence="13" id="KW-1185">Reference proteome</keyword>
<feature type="signal peptide" evidence="9">
    <location>
        <begin position="1"/>
        <end position="22"/>
    </location>
</feature>
<evidence type="ECO:0000256" key="4">
    <source>
        <dbReference type="ARBA" id="ARBA00022692"/>
    </source>
</evidence>
<keyword evidence="4" id="KW-0812">Transmembrane</keyword>
<dbReference type="AlphaFoldDB" id="C6RF62"/>
<evidence type="ECO:0000256" key="7">
    <source>
        <dbReference type="ARBA" id="ARBA00023237"/>
    </source>
</evidence>
<comment type="subcellular location">
    <subcellularLocation>
        <location evidence="1">Cell outer membrane</location>
        <topology evidence="1">Multi-pass membrane protein</topology>
    </subcellularLocation>
</comment>
<evidence type="ECO:0000256" key="8">
    <source>
        <dbReference type="RuleBase" id="RU003357"/>
    </source>
</evidence>
<keyword evidence="5 8" id="KW-0798">TonB box</keyword>
<dbReference type="PANTHER" id="PTHR32552:SF82">
    <property type="entry name" value="FCUA PROTEIN"/>
    <property type="match status" value="1"/>
</dbReference>
<dbReference type="InterPro" id="IPR037066">
    <property type="entry name" value="Plug_dom_sf"/>
</dbReference>
<keyword evidence="6 8" id="KW-0472">Membrane</keyword>
<dbReference type="Gene3D" id="2.40.170.20">
    <property type="entry name" value="TonB-dependent receptor, beta-barrel domain"/>
    <property type="match status" value="1"/>
</dbReference>
<comment type="caution">
    <text evidence="12">The sequence shown here is derived from an EMBL/GenBank/DDBJ whole genome shotgun (WGS) entry which is preliminary data.</text>
</comment>
<evidence type="ECO:0000256" key="9">
    <source>
        <dbReference type="SAM" id="SignalP"/>
    </source>
</evidence>
<dbReference type="GO" id="GO:0009279">
    <property type="term" value="C:cell outer membrane"/>
    <property type="evidence" value="ECO:0007669"/>
    <property type="project" value="UniProtKB-SubCell"/>
</dbReference>
<dbReference type="PANTHER" id="PTHR32552">
    <property type="entry name" value="FERRICHROME IRON RECEPTOR-RELATED"/>
    <property type="match status" value="1"/>
</dbReference>
<dbReference type="RefSeq" id="WP_002947808.1">
    <property type="nucleotide sequence ID" value="NZ_ACVQ01000017.1"/>
</dbReference>
<dbReference type="EMBL" id="ACVQ01000017">
    <property type="protein sequence ID" value="EET79870.1"/>
    <property type="molecule type" value="Genomic_DNA"/>
</dbReference>
<keyword evidence="3" id="KW-1134">Transmembrane beta strand</keyword>
<evidence type="ECO:0000256" key="3">
    <source>
        <dbReference type="ARBA" id="ARBA00022452"/>
    </source>
</evidence>
<organism evidence="12 13">
    <name type="scientific">Campylobacter showae RM3277</name>
    <dbReference type="NCBI Taxonomy" id="553219"/>
    <lineage>
        <taxon>Bacteria</taxon>
        <taxon>Pseudomonadati</taxon>
        <taxon>Campylobacterota</taxon>
        <taxon>Epsilonproteobacteria</taxon>
        <taxon>Campylobacterales</taxon>
        <taxon>Campylobacteraceae</taxon>
        <taxon>Campylobacter</taxon>
    </lineage>
</organism>
<sequence length="513" mass="56175">MKIKISVATCAVLVLFAAQANAAETVKLQGVEVNSVGDNISESGISEGILNKGVASGPLVGKKVLDMPYQVNTMSIEAMNHQGVAGFEDAVKYFPSAQIQTRGGIEVGRPQTRGFQGSVVGNVPWDSFYSVSTTAIPMYMFEGLQIQNGLAGSLYGGQEPAGIFNYTRKRPIPFSNTFWADYTSRSNFGIGWDTSDRFQYVGYRGVFYKSDGAKQAKNSDYERNLASLGLDFYLTENFTIETNFSYYKHKMLGIPGGFSVPGRNGVLNFAIPDATKNTKAGLEQEWAGSDLKTTTASVKFKYAPTESWYFEGGYQWQKAIRDMYGTSKTFIKQNGDFSVAASGGNGAASRFDVQSWFAKATTEFETFGVEHDFGVQANGYIWTIYGAKTVGGRANLGNSNLYNPKTFSNPHVTKGGGAYKNSQGSMKNLTIADDIKLNDYFSVILSAARSNFENKNKQTGVKTYDESGTSYAASFIYHPIENVSLYFTYADSLQAGSSYTYERTNPRYGETVV</sequence>
<dbReference type="InterPro" id="IPR000531">
    <property type="entry name" value="Beta-barrel_TonB"/>
</dbReference>
<dbReference type="eggNOG" id="COG4774">
    <property type="taxonomic scope" value="Bacteria"/>
</dbReference>
<proteinExistence type="inferred from homology"/>